<proteinExistence type="predicted"/>
<dbReference type="AlphaFoldDB" id="A0A5N6GXI2"/>
<reference evidence="1" key="1">
    <citation type="submission" date="2019-04" db="EMBL/GenBank/DDBJ databases">
        <title>Friends and foes A comparative genomics study of 23 Aspergillus species from section Flavi.</title>
        <authorList>
            <consortium name="DOE Joint Genome Institute"/>
            <person name="Kjaerbolling I."/>
            <person name="Vesth T."/>
            <person name="Frisvad J.C."/>
            <person name="Nybo J.L."/>
            <person name="Theobald S."/>
            <person name="Kildgaard S."/>
            <person name="Isbrandt T."/>
            <person name="Kuo A."/>
            <person name="Sato A."/>
            <person name="Lyhne E.K."/>
            <person name="Kogle M.E."/>
            <person name="Wiebenga A."/>
            <person name="Kun R.S."/>
            <person name="Lubbers R.J."/>
            <person name="Makela M.R."/>
            <person name="Barry K."/>
            <person name="Chovatia M."/>
            <person name="Clum A."/>
            <person name="Daum C."/>
            <person name="Haridas S."/>
            <person name="He G."/>
            <person name="LaButti K."/>
            <person name="Lipzen A."/>
            <person name="Mondo S."/>
            <person name="Riley R."/>
            <person name="Salamov A."/>
            <person name="Simmons B.A."/>
            <person name="Magnuson J.K."/>
            <person name="Henrissat B."/>
            <person name="Mortensen U.H."/>
            <person name="Larsen T.O."/>
            <person name="Devries R.P."/>
            <person name="Grigoriev I.V."/>
            <person name="Machida M."/>
            <person name="Baker S.E."/>
            <person name="Andersen M.R."/>
        </authorList>
    </citation>
    <scope>NUCLEOTIDE SEQUENCE [LARGE SCALE GENOMIC DNA]</scope>
    <source>
        <strain evidence="1">CBS 121.62</strain>
    </source>
</reference>
<accession>A0A5N6GXI2</accession>
<evidence type="ECO:0000313" key="1">
    <source>
        <dbReference type="EMBL" id="KAB8247041.1"/>
    </source>
</evidence>
<protein>
    <submittedName>
        <fullName evidence="1">Uncharacterized protein</fullName>
    </submittedName>
</protein>
<dbReference type="EMBL" id="ML734593">
    <property type="protein sequence ID" value="KAB8247041.1"/>
    <property type="molecule type" value="Genomic_DNA"/>
</dbReference>
<gene>
    <name evidence="1" type="ORF">BDV35DRAFT_207397</name>
</gene>
<organism evidence="1">
    <name type="scientific">Aspergillus flavus</name>
    <dbReference type="NCBI Taxonomy" id="5059"/>
    <lineage>
        <taxon>Eukaryota</taxon>
        <taxon>Fungi</taxon>
        <taxon>Dikarya</taxon>
        <taxon>Ascomycota</taxon>
        <taxon>Pezizomycotina</taxon>
        <taxon>Eurotiomycetes</taxon>
        <taxon>Eurotiomycetidae</taxon>
        <taxon>Eurotiales</taxon>
        <taxon>Aspergillaceae</taxon>
        <taxon>Aspergillus</taxon>
        <taxon>Aspergillus subgen. Circumdati</taxon>
    </lineage>
</organism>
<name>A0A5N6GXI2_ASPFL</name>
<sequence>MLNREFPTVTHQENRVVWELLFIRTLSTVNGPDPPARRRVCGSNNNQQCFEEKKKQLVLRVNNARKGPGFSERYKFLKSNENCQEQCSYRCGVHNKYEKEEERGAKGEKEK</sequence>
<dbReference type="Proteomes" id="UP000325434">
    <property type="component" value="Unassembled WGS sequence"/>
</dbReference>